<organism evidence="2 3">
    <name type="scientific">Streptomyces actinomycinicus</name>
    <dbReference type="NCBI Taxonomy" id="1695166"/>
    <lineage>
        <taxon>Bacteria</taxon>
        <taxon>Bacillati</taxon>
        <taxon>Actinomycetota</taxon>
        <taxon>Actinomycetes</taxon>
        <taxon>Kitasatosporales</taxon>
        <taxon>Streptomycetaceae</taxon>
        <taxon>Streptomyces</taxon>
    </lineage>
</organism>
<keyword evidence="3" id="KW-1185">Reference proteome</keyword>
<dbReference type="EMBL" id="JAERRK010000025">
    <property type="protein sequence ID" value="MBL1086802.1"/>
    <property type="molecule type" value="Genomic_DNA"/>
</dbReference>
<proteinExistence type="predicted"/>
<name>A0A937JSI7_9ACTN</name>
<comment type="caution">
    <text evidence="2">The sequence shown here is derived from an EMBL/GenBank/DDBJ whole genome shotgun (WGS) entry which is preliminary data.</text>
</comment>
<gene>
    <name evidence="2" type="ORF">JK359_33395</name>
</gene>
<sequence length="80" mass="8707">MTPRHSRPDGAEQNLEAAVREAKEARDKAIADADKTFWTRIAELKGSYRGAQTDIAGFLGVTRDAILKGIKKHAGDKPTS</sequence>
<feature type="region of interest" description="Disordered" evidence="1">
    <location>
        <begin position="1"/>
        <end position="20"/>
    </location>
</feature>
<dbReference type="AlphaFoldDB" id="A0A937JSI7"/>
<dbReference type="Proteomes" id="UP000661858">
    <property type="component" value="Unassembled WGS sequence"/>
</dbReference>
<protein>
    <submittedName>
        <fullName evidence="2">Uncharacterized protein</fullName>
    </submittedName>
</protein>
<dbReference type="RefSeq" id="WP_201843353.1">
    <property type="nucleotide sequence ID" value="NZ_JAERRK010000025.1"/>
</dbReference>
<evidence type="ECO:0000313" key="2">
    <source>
        <dbReference type="EMBL" id="MBL1086802.1"/>
    </source>
</evidence>
<evidence type="ECO:0000313" key="3">
    <source>
        <dbReference type="Proteomes" id="UP000661858"/>
    </source>
</evidence>
<feature type="compositionally biased region" description="Basic and acidic residues" evidence="1">
    <location>
        <begin position="1"/>
        <end position="10"/>
    </location>
</feature>
<evidence type="ECO:0000256" key="1">
    <source>
        <dbReference type="SAM" id="MobiDB-lite"/>
    </source>
</evidence>
<reference evidence="2" key="1">
    <citation type="submission" date="2021-01" db="EMBL/GenBank/DDBJ databases">
        <title>WGS of actinomycetes isolated from Thailand.</title>
        <authorList>
            <person name="Thawai C."/>
        </authorList>
    </citation>
    <scope>NUCLEOTIDE SEQUENCE</scope>
    <source>
        <strain evidence="2">RCU-197</strain>
    </source>
</reference>
<accession>A0A937JSI7</accession>